<proteinExistence type="predicted"/>
<keyword evidence="3" id="KW-1185">Reference proteome</keyword>
<feature type="transmembrane region" description="Helical" evidence="1">
    <location>
        <begin position="37"/>
        <end position="60"/>
    </location>
</feature>
<feature type="transmembrane region" description="Helical" evidence="1">
    <location>
        <begin position="197"/>
        <end position="215"/>
    </location>
</feature>
<dbReference type="EMBL" id="JARBJD010000009">
    <property type="protein sequence ID" value="KAK2962824.1"/>
    <property type="molecule type" value="Genomic_DNA"/>
</dbReference>
<feature type="transmembrane region" description="Helical" evidence="1">
    <location>
        <begin position="166"/>
        <end position="185"/>
    </location>
</feature>
<feature type="transmembrane region" description="Helical" evidence="1">
    <location>
        <begin position="103"/>
        <end position="123"/>
    </location>
</feature>
<comment type="caution">
    <text evidence="2">The sequence shown here is derived from an EMBL/GenBank/DDBJ whole genome shotgun (WGS) entry which is preliminary data.</text>
</comment>
<protein>
    <submittedName>
        <fullName evidence="2">Uncharacterized protein</fullName>
    </submittedName>
</protein>
<gene>
    <name evidence="2" type="ORF">BLNAU_2259</name>
</gene>
<organism evidence="2 3">
    <name type="scientific">Blattamonas nauphoetae</name>
    <dbReference type="NCBI Taxonomy" id="2049346"/>
    <lineage>
        <taxon>Eukaryota</taxon>
        <taxon>Metamonada</taxon>
        <taxon>Preaxostyla</taxon>
        <taxon>Oxymonadida</taxon>
        <taxon>Blattamonas</taxon>
    </lineage>
</organism>
<accession>A0ABQ9YGW4</accession>
<name>A0ABQ9YGW4_9EUKA</name>
<keyword evidence="1" id="KW-0472">Membrane</keyword>
<keyword evidence="1" id="KW-0812">Transmembrane</keyword>
<evidence type="ECO:0000313" key="2">
    <source>
        <dbReference type="EMBL" id="KAK2962824.1"/>
    </source>
</evidence>
<evidence type="ECO:0000313" key="3">
    <source>
        <dbReference type="Proteomes" id="UP001281761"/>
    </source>
</evidence>
<evidence type="ECO:0000256" key="1">
    <source>
        <dbReference type="SAM" id="Phobius"/>
    </source>
</evidence>
<keyword evidence="1" id="KW-1133">Transmembrane helix</keyword>
<reference evidence="2 3" key="1">
    <citation type="journal article" date="2022" name="bioRxiv">
        <title>Genomics of Preaxostyla Flagellates Illuminates Evolutionary Transitions and the Path Towards Mitochondrial Loss.</title>
        <authorList>
            <person name="Novak L.V.F."/>
            <person name="Treitli S.C."/>
            <person name="Pyrih J."/>
            <person name="Halakuc P."/>
            <person name="Pipaliya S.V."/>
            <person name="Vacek V."/>
            <person name="Brzon O."/>
            <person name="Soukal P."/>
            <person name="Eme L."/>
            <person name="Dacks J.B."/>
            <person name="Karnkowska A."/>
            <person name="Elias M."/>
            <person name="Hampl V."/>
        </authorList>
    </citation>
    <scope>NUCLEOTIDE SEQUENCE [LARGE SCALE GENOMIC DNA]</scope>
    <source>
        <strain evidence="2">NAU3</strain>
        <tissue evidence="2">Gut</tissue>
    </source>
</reference>
<sequence length="274" mass="31541">MIVREERTSRMHYLNKIITSLVTWLTPPSSFSLPKNIIFWLLVSVALSILLTSSLSLYATCLSRAQAKLTTLSEMFMHRDLASYSGVVPWISINFELNFEAVLLDSLMFVFSFPAFFILMSVGMRGRTEVELDSVVVDQMLTAMTLLLITFQAASILFLHQQTMNAFHRRVFVLFFLFFFVNFAVEKKRGYMKLQSIIVGSLAVTAIVMEMAFGLEMDLSDADVERVDRVLSRFWRAQEDTEEVEEFRREEGMTLEAEEEIVRGRSGTVEREEE</sequence>
<feature type="transmembrane region" description="Helical" evidence="1">
    <location>
        <begin position="135"/>
        <end position="160"/>
    </location>
</feature>
<feature type="transmembrane region" description="Helical" evidence="1">
    <location>
        <begin position="12"/>
        <end position="31"/>
    </location>
</feature>
<dbReference type="Proteomes" id="UP001281761">
    <property type="component" value="Unassembled WGS sequence"/>
</dbReference>